<name>A0A4V4HUW7_9HELO</name>
<evidence type="ECO:0000313" key="2">
    <source>
        <dbReference type="EMBL" id="THV50996.1"/>
    </source>
</evidence>
<comment type="caution">
    <text evidence="2">The sequence shown here is derived from an EMBL/GenBank/DDBJ whole genome shotgun (WGS) entry which is preliminary data.</text>
</comment>
<organism evidence="2 3">
    <name type="scientific">Botrytis galanthina</name>
    <dbReference type="NCBI Taxonomy" id="278940"/>
    <lineage>
        <taxon>Eukaryota</taxon>
        <taxon>Fungi</taxon>
        <taxon>Dikarya</taxon>
        <taxon>Ascomycota</taxon>
        <taxon>Pezizomycotina</taxon>
        <taxon>Leotiomycetes</taxon>
        <taxon>Helotiales</taxon>
        <taxon>Sclerotiniaceae</taxon>
        <taxon>Botrytis</taxon>
    </lineage>
</organism>
<keyword evidence="3" id="KW-1185">Reference proteome</keyword>
<evidence type="ECO:0000256" key="1">
    <source>
        <dbReference type="SAM" id="MobiDB-lite"/>
    </source>
</evidence>
<proteinExistence type="predicted"/>
<accession>A0A4V4HUW7</accession>
<reference evidence="2 3" key="1">
    <citation type="submission" date="2017-12" db="EMBL/GenBank/DDBJ databases">
        <title>Comparative genomics of Botrytis spp.</title>
        <authorList>
            <person name="Valero-Jimenez C.A."/>
            <person name="Tapia P."/>
            <person name="Veloso J."/>
            <person name="Silva-Moreno E."/>
            <person name="Staats M."/>
            <person name="Valdes J.H."/>
            <person name="Van Kan J.A.L."/>
        </authorList>
    </citation>
    <scope>NUCLEOTIDE SEQUENCE [LARGE SCALE GENOMIC DNA]</scope>
    <source>
        <strain evidence="2 3">MUCL435</strain>
    </source>
</reference>
<dbReference type="EMBL" id="PQXL01000127">
    <property type="protein sequence ID" value="THV50996.1"/>
    <property type="molecule type" value="Genomic_DNA"/>
</dbReference>
<dbReference type="OrthoDB" id="3562443at2759"/>
<feature type="region of interest" description="Disordered" evidence="1">
    <location>
        <begin position="152"/>
        <end position="261"/>
    </location>
</feature>
<protein>
    <submittedName>
        <fullName evidence="2">Uncharacterized protein</fullName>
    </submittedName>
</protein>
<sequence length="261" mass="28947">MSDHGSYYNSQGDPFGHPAYGAIVISDNVGMGMLTSEIPAGNEPVAGVQRSSYDPIHCGACNASREDSERHWKRDHINNNIECKRAYLNGTCEYEREAHATRPDPIYRPGEYVQLIQYSNPRFQIRETRAYPSNPPVTQSETQSTQAFLIRQSPQDAQEQEHSDQGLSPNAYQNMYPSAWLHSPTHSGQPDQGYAQHPTEMHGESYTDDASHNSSPAYDSEAQRAPAATVGVSQGRGYTDAARNSGSHRHRHRGDGSSRRG</sequence>
<evidence type="ECO:0000313" key="3">
    <source>
        <dbReference type="Proteomes" id="UP000308671"/>
    </source>
</evidence>
<feature type="compositionally biased region" description="Basic and acidic residues" evidence="1">
    <location>
        <begin position="199"/>
        <end position="211"/>
    </location>
</feature>
<dbReference type="Proteomes" id="UP000308671">
    <property type="component" value="Unassembled WGS sequence"/>
</dbReference>
<dbReference type="AlphaFoldDB" id="A0A4V4HUW7"/>
<feature type="compositionally biased region" description="Polar residues" evidence="1">
    <location>
        <begin position="165"/>
        <end position="176"/>
    </location>
</feature>
<gene>
    <name evidence="2" type="ORF">BGAL_0127g00050</name>
</gene>